<dbReference type="AlphaFoldDB" id="A0ABD0Y5J7"/>
<sequence>MTPNPGYPLHLLLRNPKARNADLKDVGLAISSWSSVPTHTREFHQWLNIPKACDVSMRQKRGRRVLDREIVPLGGGGKFLFGLLRIHWQGWLGANLEVSGRIISRNTVRSGFAEPEIAIRKTVPAPSTPEESAQGDTKMRSAAIVFLGLAVATASAALKKPCVCTMEYMPVCGSDGVTYPNSCTFRCAAAADSGHTAPGILCRWADGGAEWISMGRKCKKRTFYRPGNARRNQKRDEGEELPLTS</sequence>
<dbReference type="SUPFAM" id="SSF100895">
    <property type="entry name" value="Kazal-type serine protease inhibitors"/>
    <property type="match status" value="1"/>
</dbReference>
<dbReference type="EMBL" id="JBFDAA010000014">
    <property type="protein sequence ID" value="KAL1122289.1"/>
    <property type="molecule type" value="Genomic_DNA"/>
</dbReference>
<dbReference type="PANTHER" id="PTHR21131">
    <property type="entry name" value="SERINE-TYPE ENDOPEPTIDASE INHIBITOR"/>
    <property type="match status" value="1"/>
</dbReference>
<organism evidence="2 3">
    <name type="scientific">Ranatra chinensis</name>
    <dbReference type="NCBI Taxonomy" id="642074"/>
    <lineage>
        <taxon>Eukaryota</taxon>
        <taxon>Metazoa</taxon>
        <taxon>Ecdysozoa</taxon>
        <taxon>Arthropoda</taxon>
        <taxon>Hexapoda</taxon>
        <taxon>Insecta</taxon>
        <taxon>Pterygota</taxon>
        <taxon>Neoptera</taxon>
        <taxon>Paraneoptera</taxon>
        <taxon>Hemiptera</taxon>
        <taxon>Heteroptera</taxon>
        <taxon>Panheteroptera</taxon>
        <taxon>Nepomorpha</taxon>
        <taxon>Nepidae</taxon>
        <taxon>Ranatrinae</taxon>
        <taxon>Ranatra</taxon>
    </lineage>
</organism>
<dbReference type="CDD" id="cd00104">
    <property type="entry name" value="KAZAL_FS"/>
    <property type="match status" value="1"/>
</dbReference>
<comment type="caution">
    <text evidence="2">The sequence shown here is derived from an EMBL/GenBank/DDBJ whole genome shotgun (WGS) entry which is preliminary data.</text>
</comment>
<name>A0ABD0Y5J7_9HEMI</name>
<dbReference type="InterPro" id="IPR053265">
    <property type="entry name" value="Serpin"/>
</dbReference>
<evidence type="ECO:0000259" key="1">
    <source>
        <dbReference type="PROSITE" id="PS51465"/>
    </source>
</evidence>
<dbReference type="Pfam" id="PF00050">
    <property type="entry name" value="Kazal_1"/>
    <property type="match status" value="1"/>
</dbReference>
<evidence type="ECO:0000313" key="2">
    <source>
        <dbReference type="EMBL" id="KAL1122289.1"/>
    </source>
</evidence>
<dbReference type="SMART" id="SM00280">
    <property type="entry name" value="KAZAL"/>
    <property type="match status" value="1"/>
</dbReference>
<dbReference type="PROSITE" id="PS00282">
    <property type="entry name" value="KAZAL_1"/>
    <property type="match status" value="1"/>
</dbReference>
<dbReference type="PROSITE" id="PS51465">
    <property type="entry name" value="KAZAL_2"/>
    <property type="match status" value="1"/>
</dbReference>
<proteinExistence type="predicted"/>
<dbReference type="Proteomes" id="UP001558652">
    <property type="component" value="Unassembled WGS sequence"/>
</dbReference>
<dbReference type="PANTHER" id="PTHR21131:SF0">
    <property type="entry name" value="GEO10195P1-RELATED"/>
    <property type="match status" value="1"/>
</dbReference>
<gene>
    <name evidence="2" type="ORF">AAG570_003694</name>
</gene>
<reference evidence="2 3" key="1">
    <citation type="submission" date="2024-07" db="EMBL/GenBank/DDBJ databases">
        <title>Chromosome-level genome assembly of the water stick insect Ranatra chinensis (Heteroptera: Nepidae).</title>
        <authorList>
            <person name="Liu X."/>
        </authorList>
    </citation>
    <scope>NUCLEOTIDE SEQUENCE [LARGE SCALE GENOMIC DNA]</scope>
    <source>
        <strain evidence="2">Cailab_2021Rc</strain>
        <tissue evidence="2">Muscle</tissue>
    </source>
</reference>
<evidence type="ECO:0000313" key="3">
    <source>
        <dbReference type="Proteomes" id="UP001558652"/>
    </source>
</evidence>
<dbReference type="InterPro" id="IPR002350">
    <property type="entry name" value="Kazal_dom"/>
</dbReference>
<dbReference type="Gene3D" id="3.30.60.30">
    <property type="match status" value="1"/>
</dbReference>
<protein>
    <recommendedName>
        <fullName evidence="1">Kazal-like domain-containing protein</fullName>
    </recommendedName>
</protein>
<feature type="domain" description="Kazal-like" evidence="1">
    <location>
        <begin position="152"/>
        <end position="201"/>
    </location>
</feature>
<dbReference type="InterPro" id="IPR036058">
    <property type="entry name" value="Kazal_dom_sf"/>
</dbReference>
<keyword evidence="3" id="KW-1185">Reference proteome</keyword>
<accession>A0ABD0Y5J7</accession>